<dbReference type="OrthoDB" id="3192617at2"/>
<dbReference type="Proteomes" id="UP000034098">
    <property type="component" value="Unassembled WGS sequence"/>
</dbReference>
<name>A0A0M2HFV8_MICTR</name>
<comment type="caution">
    <text evidence="1">The sequence shown here is derived from an EMBL/GenBank/DDBJ whole genome shotgun (WGS) entry which is preliminary data.</text>
</comment>
<dbReference type="EMBL" id="JYJA01000015">
    <property type="protein sequence ID" value="KJL45562.1"/>
    <property type="molecule type" value="Genomic_DNA"/>
</dbReference>
<protein>
    <submittedName>
        <fullName evidence="1">Uncharacterized protein</fullName>
    </submittedName>
</protein>
<evidence type="ECO:0000313" key="1">
    <source>
        <dbReference type="EMBL" id="KJL45562.1"/>
    </source>
</evidence>
<sequence length="235" mass="26035">MSTTDEPESVTYYERGLAVSDALAHDETLRVEFDSGAHDLAGRDLFDEWNDLAPGEPFKILGRVDEGGELRPIDWEALKGAPSGYRPGRVTMDVVDDAPSIPAFVSAWHRWNGWAVPIFTRETLIASADALRELFPDAYVTDSEGVRLTFDADGFPILTDVMFAPGGSDYDPEHPDGGDMIVPIVIDGVTYYDIGGGGYVWQDARRDHEHYYDSARSAWQCRYCGTAIEDCTRDA</sequence>
<dbReference type="RefSeq" id="WP_045296178.1">
    <property type="nucleotide sequence ID" value="NZ_JYJA01000015.1"/>
</dbReference>
<keyword evidence="2" id="KW-1185">Reference proteome</keyword>
<organism evidence="1 2">
    <name type="scientific">Microbacterium trichothecenolyticum</name>
    <name type="common">Aureobacterium trichothecenolyticum</name>
    <dbReference type="NCBI Taxonomy" id="69370"/>
    <lineage>
        <taxon>Bacteria</taxon>
        <taxon>Bacillati</taxon>
        <taxon>Actinomycetota</taxon>
        <taxon>Actinomycetes</taxon>
        <taxon>Micrococcales</taxon>
        <taxon>Microbacteriaceae</taxon>
        <taxon>Microbacterium</taxon>
    </lineage>
</organism>
<dbReference type="AlphaFoldDB" id="A0A0M2HFV8"/>
<proteinExistence type="predicted"/>
<evidence type="ECO:0000313" key="2">
    <source>
        <dbReference type="Proteomes" id="UP000034098"/>
    </source>
</evidence>
<dbReference type="PATRIC" id="fig|69370.6.peg.120"/>
<gene>
    <name evidence="1" type="ORF">RS82_00114</name>
</gene>
<accession>A0A0M2HFV8</accession>
<reference evidence="1 2" key="1">
    <citation type="submission" date="2015-02" db="EMBL/GenBank/DDBJ databases">
        <title>Draft genome sequences of ten Microbacterium spp. with emphasis on heavy metal contaminated environments.</title>
        <authorList>
            <person name="Corretto E."/>
        </authorList>
    </citation>
    <scope>NUCLEOTIDE SEQUENCE [LARGE SCALE GENOMIC DNA]</scope>
    <source>
        <strain evidence="1 2">DSM 8608</strain>
    </source>
</reference>